<accession>A0ABT8W5V8</accession>
<proteinExistence type="predicted"/>
<dbReference type="RefSeq" id="WP_303276134.1">
    <property type="nucleotide sequence ID" value="NZ_JAUOEK010000025.1"/>
</dbReference>
<evidence type="ECO:0000313" key="2">
    <source>
        <dbReference type="Proteomes" id="UP001176883"/>
    </source>
</evidence>
<evidence type="ECO:0000313" key="1">
    <source>
        <dbReference type="EMBL" id="MDO5968454.1"/>
    </source>
</evidence>
<keyword evidence="2" id="KW-1185">Reference proteome</keyword>
<comment type="caution">
    <text evidence="1">The sequence shown here is derived from an EMBL/GenBank/DDBJ whole genome shotgun (WGS) entry which is preliminary data.</text>
</comment>
<dbReference type="Proteomes" id="UP001176883">
    <property type="component" value="Unassembled WGS sequence"/>
</dbReference>
<organism evidence="1 2">
    <name type="scientific">Flavivirga aquimarina</name>
    <dbReference type="NCBI Taxonomy" id="2027862"/>
    <lineage>
        <taxon>Bacteria</taxon>
        <taxon>Pseudomonadati</taxon>
        <taxon>Bacteroidota</taxon>
        <taxon>Flavobacteriia</taxon>
        <taxon>Flavobacteriales</taxon>
        <taxon>Flavobacteriaceae</taxon>
        <taxon>Flavivirga</taxon>
    </lineage>
</organism>
<sequence>MISINKELSDRTGFDKLISDLKVIGISPMQTIMTLIKDFDFEYSDAKNRVFGSAVWKGLREQSENLTQAFLDIGAEDADNVEYYEDGHVSSITFDLTKEDSKKKRTFWNKLKARIKK</sequence>
<name>A0ABT8W5V8_9FLAO</name>
<dbReference type="EMBL" id="JAUOEK010000025">
    <property type="protein sequence ID" value="MDO5968454.1"/>
    <property type="molecule type" value="Genomic_DNA"/>
</dbReference>
<reference evidence="1" key="1">
    <citation type="submission" date="2023-07" db="EMBL/GenBank/DDBJ databases">
        <title>Two novel species in the genus Flavivirga.</title>
        <authorList>
            <person name="Kwon K."/>
        </authorList>
    </citation>
    <scope>NUCLEOTIDE SEQUENCE</scope>
    <source>
        <strain evidence="1">KCTC 52353</strain>
    </source>
</reference>
<protein>
    <submittedName>
        <fullName evidence="1">Uncharacterized protein</fullName>
    </submittedName>
</protein>
<gene>
    <name evidence="1" type="ORF">Q4Q35_01410</name>
</gene>